<feature type="transmembrane region" description="Helical" evidence="6">
    <location>
        <begin position="23"/>
        <end position="49"/>
    </location>
</feature>
<keyword evidence="2" id="KW-0813">Transport</keyword>
<dbReference type="PROSITE" id="PS50850">
    <property type="entry name" value="MFS"/>
    <property type="match status" value="1"/>
</dbReference>
<comment type="subcellular location">
    <subcellularLocation>
        <location evidence="1">Endomembrane system</location>
        <topology evidence="1">Multi-pass membrane protein</topology>
    </subcellularLocation>
</comment>
<gene>
    <name evidence="8" type="ORF">PXH66_16525</name>
</gene>
<dbReference type="RefSeq" id="WP_330930648.1">
    <property type="nucleotide sequence ID" value="NZ_CP119075.1"/>
</dbReference>
<evidence type="ECO:0000256" key="5">
    <source>
        <dbReference type="ARBA" id="ARBA00023136"/>
    </source>
</evidence>
<evidence type="ECO:0000256" key="3">
    <source>
        <dbReference type="ARBA" id="ARBA00022692"/>
    </source>
</evidence>
<feature type="domain" description="Major facilitator superfamily (MFS) profile" evidence="7">
    <location>
        <begin position="243"/>
        <end position="427"/>
    </location>
</feature>
<dbReference type="Pfam" id="PF11700">
    <property type="entry name" value="ATG22"/>
    <property type="match status" value="2"/>
</dbReference>
<dbReference type="InterPro" id="IPR036259">
    <property type="entry name" value="MFS_trans_sf"/>
</dbReference>
<proteinExistence type="predicted"/>
<evidence type="ECO:0000256" key="1">
    <source>
        <dbReference type="ARBA" id="ARBA00004127"/>
    </source>
</evidence>
<feature type="transmembrane region" description="Helical" evidence="6">
    <location>
        <begin position="367"/>
        <end position="393"/>
    </location>
</feature>
<dbReference type="GO" id="GO:0022857">
    <property type="term" value="F:transmembrane transporter activity"/>
    <property type="evidence" value="ECO:0007669"/>
    <property type="project" value="InterPro"/>
</dbReference>
<name>A0AAE9ZVP0_9BACT</name>
<evidence type="ECO:0000313" key="8">
    <source>
        <dbReference type="EMBL" id="WED63944.1"/>
    </source>
</evidence>
<evidence type="ECO:0000256" key="6">
    <source>
        <dbReference type="SAM" id="Phobius"/>
    </source>
</evidence>
<feature type="transmembrane region" description="Helical" evidence="6">
    <location>
        <begin position="61"/>
        <end position="83"/>
    </location>
</feature>
<feature type="transmembrane region" description="Helical" evidence="6">
    <location>
        <begin position="399"/>
        <end position="418"/>
    </location>
</feature>
<dbReference type="InterPro" id="IPR020846">
    <property type="entry name" value="MFS_dom"/>
</dbReference>
<dbReference type="PANTHER" id="PTHR23519">
    <property type="entry name" value="AUTOPHAGY-RELATED PROTEIN 22"/>
    <property type="match status" value="1"/>
</dbReference>
<reference evidence="8" key="1">
    <citation type="submission" date="2023-03" db="EMBL/GenBank/DDBJ databases">
        <title>Lomoglobus Profundus gen. nov., sp. nov., a novel member of the phylum Verrucomicrobia, isolated from deep-marine sediment of South China Sea.</title>
        <authorList>
            <person name="Ahmad T."/>
            <person name="Ishaq S.E."/>
            <person name="Wang F."/>
        </authorList>
    </citation>
    <scope>NUCLEOTIDE SEQUENCE</scope>
    <source>
        <strain evidence="8">LMO-M01</strain>
    </source>
</reference>
<feature type="transmembrane region" description="Helical" evidence="6">
    <location>
        <begin position="310"/>
        <end position="327"/>
    </location>
</feature>
<dbReference type="SUPFAM" id="SSF103473">
    <property type="entry name" value="MFS general substrate transporter"/>
    <property type="match status" value="1"/>
</dbReference>
<feature type="transmembrane region" description="Helical" evidence="6">
    <location>
        <begin position="243"/>
        <end position="267"/>
    </location>
</feature>
<feature type="transmembrane region" description="Helical" evidence="6">
    <location>
        <begin position="185"/>
        <end position="207"/>
    </location>
</feature>
<evidence type="ECO:0000259" key="7">
    <source>
        <dbReference type="PROSITE" id="PS50850"/>
    </source>
</evidence>
<keyword evidence="5 6" id="KW-0472">Membrane</keyword>
<keyword evidence="4 6" id="KW-1133">Transmembrane helix</keyword>
<accession>A0AAE9ZVP0</accession>
<keyword evidence="3 6" id="KW-0812">Transmembrane</keyword>
<dbReference type="KEGG" id="slom:PXH66_16525"/>
<feature type="transmembrane region" description="Helical" evidence="6">
    <location>
        <begin position="333"/>
        <end position="355"/>
    </location>
</feature>
<dbReference type="InterPro" id="IPR024671">
    <property type="entry name" value="Atg22-like"/>
</dbReference>
<evidence type="ECO:0000256" key="4">
    <source>
        <dbReference type="ARBA" id="ARBA00022989"/>
    </source>
</evidence>
<protein>
    <submittedName>
        <fullName evidence="8">MFS transporter</fullName>
    </submittedName>
</protein>
<dbReference type="Proteomes" id="UP001218638">
    <property type="component" value="Chromosome"/>
</dbReference>
<dbReference type="InterPro" id="IPR050495">
    <property type="entry name" value="ATG22/LtaA_families"/>
</dbReference>
<dbReference type="EMBL" id="CP119075">
    <property type="protein sequence ID" value="WED63944.1"/>
    <property type="molecule type" value="Genomic_DNA"/>
</dbReference>
<evidence type="ECO:0000313" key="9">
    <source>
        <dbReference type="Proteomes" id="UP001218638"/>
    </source>
</evidence>
<organism evidence="8 9">
    <name type="scientific">Synoicihabitans lomoniglobus</name>
    <dbReference type="NCBI Taxonomy" id="2909285"/>
    <lineage>
        <taxon>Bacteria</taxon>
        <taxon>Pseudomonadati</taxon>
        <taxon>Verrucomicrobiota</taxon>
        <taxon>Opitutia</taxon>
        <taxon>Opitutales</taxon>
        <taxon>Opitutaceae</taxon>
        <taxon>Synoicihabitans</taxon>
    </lineage>
</organism>
<dbReference type="Gene3D" id="1.20.1250.20">
    <property type="entry name" value="MFS general substrate transporter like domains"/>
    <property type="match status" value="2"/>
</dbReference>
<sequence>MDTPPVPPPPVAPDVMPVQKREVFGWCCFDFANSAFTTIVITVVGLPYFTSVVAGGDPRAAGWWGTALSLSQILVIFMSPLIGVVADVRAHKKRFLLTTAVVCSVATAALLWVGPGQVFLMLAIVLVANVAFSLSENICSAFLPEISTAENVGRISGYGWAFGYFGGLLSLGIALAIVTSGEGRAAWTFLATGGFFFLASLPTLLLLKERARPRKLMAGETYWSTAWAQFSQMKRELPQLEKLVRFFIALTFYISGLMAVVAFSAGYATEVIGMAQNQVIGLFAVLQLAGVAGAFGFGWIQDRVGPKTPLVIALVLWVMACGWASVCSSVREFYAIGVLAGVGLGSLQSASRAVVATLTPPGRAGEFFGYWGFFGKLAGVVGPLVFGWTVAWLGYREAILFNAGFFLIGLALLAPLSLRSGKSVTIS</sequence>
<keyword evidence="9" id="KW-1185">Reference proteome</keyword>
<feature type="transmembrane region" description="Helical" evidence="6">
    <location>
        <begin position="119"/>
        <end position="143"/>
    </location>
</feature>
<dbReference type="GO" id="GO:0012505">
    <property type="term" value="C:endomembrane system"/>
    <property type="evidence" value="ECO:0007669"/>
    <property type="project" value="UniProtKB-SubCell"/>
</dbReference>
<dbReference type="AlphaFoldDB" id="A0AAE9ZVP0"/>
<feature type="transmembrane region" description="Helical" evidence="6">
    <location>
        <begin position="279"/>
        <end position="298"/>
    </location>
</feature>
<feature type="transmembrane region" description="Helical" evidence="6">
    <location>
        <begin position="155"/>
        <end position="179"/>
    </location>
</feature>
<dbReference type="PANTHER" id="PTHR23519:SF1">
    <property type="entry name" value="AUTOPHAGY-RELATED PROTEIN 22"/>
    <property type="match status" value="1"/>
</dbReference>
<feature type="transmembrane region" description="Helical" evidence="6">
    <location>
        <begin position="95"/>
        <end position="113"/>
    </location>
</feature>
<evidence type="ECO:0000256" key="2">
    <source>
        <dbReference type="ARBA" id="ARBA00022448"/>
    </source>
</evidence>